<evidence type="ECO:0000256" key="4">
    <source>
        <dbReference type="ARBA" id="ARBA00007997"/>
    </source>
</evidence>
<dbReference type="UniPathway" id="UPA00143"/>
<evidence type="ECO:0000256" key="15">
    <source>
        <dbReference type="PROSITE-ProRule" id="PRU00175"/>
    </source>
</evidence>
<dbReference type="GO" id="GO:0061630">
    <property type="term" value="F:ubiquitin protein ligase activity"/>
    <property type="evidence" value="ECO:0007669"/>
    <property type="project" value="UniProtKB-UniRule"/>
</dbReference>
<dbReference type="OrthoDB" id="3512640at2759"/>
<comment type="catalytic activity">
    <reaction evidence="1 16">
        <text>S-ubiquitinyl-[E2 ubiquitin-conjugating enzyme]-L-cysteine + [acceptor protein]-L-lysine = [E2 ubiquitin-conjugating enzyme]-L-cysteine + N(6)-ubiquitinyl-[acceptor protein]-L-lysine.</text>
        <dbReference type="EC" id="2.3.2.27"/>
    </reaction>
</comment>
<evidence type="ECO:0000256" key="7">
    <source>
        <dbReference type="ARBA" id="ARBA00022490"/>
    </source>
</evidence>
<dbReference type="SMART" id="SM00744">
    <property type="entry name" value="RINGv"/>
    <property type="match status" value="1"/>
</dbReference>
<dbReference type="GO" id="GO:1990116">
    <property type="term" value="P:ribosome-associated ubiquitin-dependent protein catabolic process"/>
    <property type="evidence" value="ECO:0007669"/>
    <property type="project" value="UniProtKB-UniRule"/>
</dbReference>
<evidence type="ECO:0000256" key="10">
    <source>
        <dbReference type="ARBA" id="ARBA00022737"/>
    </source>
</evidence>
<dbReference type="PANTHER" id="PTHR12389">
    <property type="entry name" value="ZINC FINGER PROTEIN 294"/>
    <property type="match status" value="1"/>
</dbReference>
<sequence>NGSVLEGLLLWKSNLDRHFAGLDDCMICFSIIHGSNYSLPKMICRTCKKRFHSSCLYKWFSTSNKSSCPFCRNIF</sequence>
<comment type="function">
    <text evidence="16">E3 ubiquitin-protein ligase. Component of the ribosome quality control complex (RQC), a ribosome-associated complex that mediates ubiquitination and extraction of incompletely synthesized nascent chains for proteasomal degradation.</text>
</comment>
<evidence type="ECO:0000256" key="14">
    <source>
        <dbReference type="ARBA" id="ARBA00032366"/>
    </source>
</evidence>
<comment type="pathway">
    <text evidence="3 16">Protein modification; protein ubiquitination.</text>
</comment>
<dbReference type="SUPFAM" id="SSF57850">
    <property type="entry name" value="RING/U-box"/>
    <property type="match status" value="1"/>
</dbReference>
<dbReference type="eggNOG" id="KOG0803">
    <property type="taxonomic scope" value="Eukaryota"/>
</dbReference>
<evidence type="ECO:0000256" key="6">
    <source>
        <dbReference type="ARBA" id="ARBA00017157"/>
    </source>
</evidence>
<organism evidence="18">
    <name type="scientific">Amphimedon queenslandica</name>
    <name type="common">Sponge</name>
    <dbReference type="NCBI Taxonomy" id="400682"/>
    <lineage>
        <taxon>Eukaryota</taxon>
        <taxon>Metazoa</taxon>
        <taxon>Porifera</taxon>
        <taxon>Demospongiae</taxon>
        <taxon>Heteroscleromorpha</taxon>
        <taxon>Haplosclerida</taxon>
        <taxon>Niphatidae</taxon>
        <taxon>Amphimedon</taxon>
    </lineage>
</organism>
<keyword evidence="9 16" id="KW-0479">Metal-binding</keyword>
<evidence type="ECO:0000256" key="16">
    <source>
        <dbReference type="RuleBase" id="RU367090"/>
    </source>
</evidence>
<dbReference type="InterPro" id="IPR011016">
    <property type="entry name" value="Znf_RING-CH"/>
</dbReference>
<dbReference type="AlphaFoldDB" id="A0A1X7SMH7"/>
<dbReference type="CDD" id="cd16491">
    <property type="entry name" value="RING-CH-C4HC3_LTN1"/>
    <property type="match status" value="1"/>
</dbReference>
<evidence type="ECO:0000256" key="12">
    <source>
        <dbReference type="ARBA" id="ARBA00022786"/>
    </source>
</evidence>
<name>A0A1X7SMH7_AMPQE</name>
<dbReference type="EC" id="2.3.2.27" evidence="5 16"/>
<dbReference type="PROSITE" id="PS50089">
    <property type="entry name" value="ZF_RING_2"/>
    <property type="match status" value="1"/>
</dbReference>
<comment type="subunit">
    <text evidence="16">Component of the ribosome quality control complex (RQC).</text>
</comment>
<keyword evidence="10" id="KW-0677">Repeat</keyword>
<dbReference type="OMA" id="PMCRSEL"/>
<evidence type="ECO:0000256" key="11">
    <source>
        <dbReference type="ARBA" id="ARBA00022771"/>
    </source>
</evidence>
<comment type="subcellular location">
    <subcellularLocation>
        <location evidence="2">Cytoplasm</location>
        <location evidence="2">Cytosol</location>
    </subcellularLocation>
</comment>
<keyword evidence="7" id="KW-0963">Cytoplasm</keyword>
<dbReference type="STRING" id="400682.A0A1X7SMH7"/>
<dbReference type="InterPro" id="IPR039795">
    <property type="entry name" value="LTN1/Rkr1"/>
</dbReference>
<dbReference type="EnsemblMetazoa" id="Aqu2.1.03261_001">
    <property type="protein sequence ID" value="Aqu2.1.03261_001"/>
    <property type="gene ID" value="Aqu2.1.03261"/>
</dbReference>
<evidence type="ECO:0000256" key="9">
    <source>
        <dbReference type="ARBA" id="ARBA00022723"/>
    </source>
</evidence>
<dbReference type="FunFam" id="3.30.40.10:FF:000038">
    <property type="entry name" value="E3 ubiquitin-protein ligase listerin"/>
    <property type="match status" value="1"/>
</dbReference>
<protein>
    <recommendedName>
        <fullName evidence="6 16">E3 ubiquitin-protein ligase listerin</fullName>
        <ecNumber evidence="5 16">2.3.2.27</ecNumber>
    </recommendedName>
    <alternativeName>
        <fullName evidence="14 16">RING-type E3 ubiquitin transferase listerin</fullName>
    </alternativeName>
</protein>
<dbReference type="Pfam" id="PF13639">
    <property type="entry name" value="zf-RING_2"/>
    <property type="match status" value="1"/>
</dbReference>
<evidence type="ECO:0000256" key="1">
    <source>
        <dbReference type="ARBA" id="ARBA00000900"/>
    </source>
</evidence>
<proteinExistence type="inferred from homology"/>
<evidence type="ECO:0000256" key="13">
    <source>
        <dbReference type="ARBA" id="ARBA00022833"/>
    </source>
</evidence>
<dbReference type="GO" id="GO:0008270">
    <property type="term" value="F:zinc ion binding"/>
    <property type="evidence" value="ECO:0007669"/>
    <property type="project" value="UniProtKB-KW"/>
</dbReference>
<dbReference type="GO" id="GO:0043023">
    <property type="term" value="F:ribosomal large subunit binding"/>
    <property type="evidence" value="ECO:0007669"/>
    <property type="project" value="TreeGrafter"/>
</dbReference>
<dbReference type="GO" id="GO:0016567">
    <property type="term" value="P:protein ubiquitination"/>
    <property type="evidence" value="ECO:0007669"/>
    <property type="project" value="UniProtKB-UniPathway"/>
</dbReference>
<dbReference type="InterPro" id="IPR039804">
    <property type="entry name" value="RING-CH-C4HC3_LTN1"/>
</dbReference>
<keyword evidence="12 16" id="KW-0833">Ubl conjugation pathway</keyword>
<dbReference type="InParanoid" id="A0A1X7SMH7"/>
<dbReference type="GO" id="GO:0005829">
    <property type="term" value="C:cytosol"/>
    <property type="evidence" value="ECO:0007669"/>
    <property type="project" value="UniProtKB-SubCell"/>
</dbReference>
<dbReference type="GO" id="GO:1990112">
    <property type="term" value="C:RQC complex"/>
    <property type="evidence" value="ECO:0007669"/>
    <property type="project" value="UniProtKB-UniRule"/>
</dbReference>
<keyword evidence="11 15" id="KW-0863">Zinc-finger</keyword>
<evidence type="ECO:0000259" key="17">
    <source>
        <dbReference type="PROSITE" id="PS50089"/>
    </source>
</evidence>
<dbReference type="InterPro" id="IPR001841">
    <property type="entry name" value="Znf_RING"/>
</dbReference>
<keyword evidence="8 16" id="KW-0808">Transferase</keyword>
<evidence type="ECO:0000256" key="8">
    <source>
        <dbReference type="ARBA" id="ARBA00022679"/>
    </source>
</evidence>
<feature type="domain" description="RING-type" evidence="17">
    <location>
        <begin position="25"/>
        <end position="72"/>
    </location>
</feature>
<accession>A0A1X7SMH7</accession>
<evidence type="ECO:0000256" key="3">
    <source>
        <dbReference type="ARBA" id="ARBA00004906"/>
    </source>
</evidence>
<evidence type="ECO:0000313" key="18">
    <source>
        <dbReference type="EnsemblMetazoa" id="Aqu2.1.03261_001"/>
    </source>
</evidence>
<dbReference type="PANTHER" id="PTHR12389:SF0">
    <property type="entry name" value="E3 UBIQUITIN-PROTEIN LIGASE LISTERIN"/>
    <property type="match status" value="1"/>
</dbReference>
<reference evidence="18" key="1">
    <citation type="submission" date="2017-05" db="UniProtKB">
        <authorList>
            <consortium name="EnsemblMetazoa"/>
        </authorList>
    </citation>
    <scope>IDENTIFICATION</scope>
</reference>
<dbReference type="GO" id="GO:0072344">
    <property type="term" value="P:rescue of stalled ribosome"/>
    <property type="evidence" value="ECO:0007669"/>
    <property type="project" value="UniProtKB-UniRule"/>
</dbReference>
<evidence type="ECO:0000256" key="2">
    <source>
        <dbReference type="ARBA" id="ARBA00004514"/>
    </source>
</evidence>
<dbReference type="InterPro" id="IPR013083">
    <property type="entry name" value="Znf_RING/FYVE/PHD"/>
</dbReference>
<comment type="similarity">
    <text evidence="4 16">Belongs to the LTN1 family.</text>
</comment>
<keyword evidence="13 16" id="KW-0862">Zinc</keyword>
<dbReference type="Gene3D" id="3.30.40.10">
    <property type="entry name" value="Zinc/RING finger domain, C3HC4 (zinc finger)"/>
    <property type="match status" value="1"/>
</dbReference>
<evidence type="ECO:0000256" key="5">
    <source>
        <dbReference type="ARBA" id="ARBA00012483"/>
    </source>
</evidence>